<reference evidence="2 3" key="1">
    <citation type="submission" date="2023-01" db="EMBL/GenBank/DDBJ databases">
        <authorList>
            <person name="Whitehead M."/>
        </authorList>
    </citation>
    <scope>NUCLEOTIDE SEQUENCE [LARGE SCALE GENOMIC DNA]</scope>
</reference>
<evidence type="ECO:0008006" key="4">
    <source>
        <dbReference type="Google" id="ProtNLM"/>
    </source>
</evidence>
<evidence type="ECO:0000256" key="1">
    <source>
        <dbReference type="SAM" id="MobiDB-lite"/>
    </source>
</evidence>
<sequence>MKNTINDVQSAESNVSNSVKLSQMTTPKNLKVSQKKRTPGSSKFHENEDRTQEVFEMMKSINESRTERSQIDDFDAFGDVVARKVRGLRTHYAQCTIQHLINNLLYDGELGKYDFPPQTFEVPTNYNNYIGGSAAASTSSIQTVTSAANGNYYHDESSSASTIPCSNPPSVQNLTDPTVEVELWGMEEEIHFNK</sequence>
<organism evidence="2 3">
    <name type="scientific">Macrosiphum euphorbiae</name>
    <name type="common">potato aphid</name>
    <dbReference type="NCBI Taxonomy" id="13131"/>
    <lineage>
        <taxon>Eukaryota</taxon>
        <taxon>Metazoa</taxon>
        <taxon>Ecdysozoa</taxon>
        <taxon>Arthropoda</taxon>
        <taxon>Hexapoda</taxon>
        <taxon>Insecta</taxon>
        <taxon>Pterygota</taxon>
        <taxon>Neoptera</taxon>
        <taxon>Paraneoptera</taxon>
        <taxon>Hemiptera</taxon>
        <taxon>Sternorrhyncha</taxon>
        <taxon>Aphidomorpha</taxon>
        <taxon>Aphidoidea</taxon>
        <taxon>Aphididae</taxon>
        <taxon>Macrosiphini</taxon>
        <taxon>Macrosiphum</taxon>
    </lineage>
</organism>
<keyword evidence="3" id="KW-1185">Reference proteome</keyword>
<proteinExistence type="predicted"/>
<protein>
    <recommendedName>
        <fullName evidence="4">BESS domain-containing protein</fullName>
    </recommendedName>
</protein>
<dbReference type="EMBL" id="CARXXK010000003">
    <property type="protein sequence ID" value="CAI6364158.1"/>
    <property type="molecule type" value="Genomic_DNA"/>
</dbReference>
<dbReference type="Proteomes" id="UP001160148">
    <property type="component" value="Unassembled WGS sequence"/>
</dbReference>
<accession>A0AAV0X828</accession>
<evidence type="ECO:0000313" key="2">
    <source>
        <dbReference type="EMBL" id="CAI6364158.1"/>
    </source>
</evidence>
<feature type="compositionally biased region" description="Polar residues" evidence="1">
    <location>
        <begin position="1"/>
        <end position="32"/>
    </location>
</feature>
<feature type="region of interest" description="Disordered" evidence="1">
    <location>
        <begin position="1"/>
        <end position="48"/>
    </location>
</feature>
<evidence type="ECO:0000313" key="3">
    <source>
        <dbReference type="Proteomes" id="UP001160148"/>
    </source>
</evidence>
<gene>
    <name evidence="2" type="ORF">MEUPH1_LOCUS19022</name>
</gene>
<comment type="caution">
    <text evidence="2">The sequence shown here is derived from an EMBL/GenBank/DDBJ whole genome shotgun (WGS) entry which is preliminary data.</text>
</comment>
<dbReference type="AlphaFoldDB" id="A0AAV0X828"/>
<name>A0AAV0X828_9HEMI</name>